<accession>A0AAD5R379</accession>
<proteinExistence type="predicted"/>
<keyword evidence="1" id="KW-0378">Hydrolase</keyword>
<dbReference type="GO" id="GO:0019693">
    <property type="term" value="P:ribose phosphate metabolic process"/>
    <property type="evidence" value="ECO:0007669"/>
    <property type="project" value="TreeGrafter"/>
</dbReference>
<dbReference type="Gene3D" id="3.90.79.10">
    <property type="entry name" value="Nucleoside Triphosphate Pyrophosphohydrolase"/>
    <property type="match status" value="1"/>
</dbReference>
<evidence type="ECO:0008006" key="4">
    <source>
        <dbReference type="Google" id="ProtNLM"/>
    </source>
</evidence>
<organism evidence="2 3">
    <name type="scientific">Parelaphostrongylus tenuis</name>
    <name type="common">Meningeal worm</name>
    <dbReference type="NCBI Taxonomy" id="148309"/>
    <lineage>
        <taxon>Eukaryota</taxon>
        <taxon>Metazoa</taxon>
        <taxon>Ecdysozoa</taxon>
        <taxon>Nematoda</taxon>
        <taxon>Chromadorea</taxon>
        <taxon>Rhabditida</taxon>
        <taxon>Rhabditina</taxon>
        <taxon>Rhabditomorpha</taxon>
        <taxon>Strongyloidea</taxon>
        <taxon>Metastrongylidae</taxon>
        <taxon>Parelaphostrongylus</taxon>
    </lineage>
</organism>
<dbReference type="Proteomes" id="UP001196413">
    <property type="component" value="Unassembled WGS sequence"/>
</dbReference>
<dbReference type="InterPro" id="IPR015797">
    <property type="entry name" value="NUDIX_hydrolase-like_dom_sf"/>
</dbReference>
<evidence type="ECO:0000256" key="1">
    <source>
        <dbReference type="ARBA" id="ARBA00022801"/>
    </source>
</evidence>
<comment type="caution">
    <text evidence="2">The sequence shown here is derived from an EMBL/GenBank/DDBJ whole genome shotgun (WGS) entry which is preliminary data.</text>
</comment>
<dbReference type="GO" id="GO:0008768">
    <property type="term" value="F:UDP-sugar diphosphatase activity"/>
    <property type="evidence" value="ECO:0007669"/>
    <property type="project" value="TreeGrafter"/>
</dbReference>
<dbReference type="PANTHER" id="PTHR11839:SF15">
    <property type="entry name" value="URIDINE DIPHOSPHATE GLUCOSE PYROPHOSPHATASE NUDT14"/>
    <property type="match status" value="1"/>
</dbReference>
<protein>
    <recommendedName>
        <fullName evidence="4">Nudix hydrolase domain-containing protein</fullName>
    </recommendedName>
</protein>
<gene>
    <name evidence="2" type="ORF">KIN20_029431</name>
</gene>
<dbReference type="SUPFAM" id="SSF55811">
    <property type="entry name" value="Nudix"/>
    <property type="match status" value="1"/>
</dbReference>
<dbReference type="PANTHER" id="PTHR11839">
    <property type="entry name" value="UDP/ADP-SUGAR PYROPHOSPHATASE"/>
    <property type="match status" value="1"/>
</dbReference>
<name>A0AAD5R379_PARTN</name>
<dbReference type="AlphaFoldDB" id="A0AAD5R379"/>
<sequence>MKFTLGPLTRTWDLALCDDSIAVLLFNEDTKELVLLQRFRPAALIGQVRHRSRADTALESIDWSSQPPEWAYTLELCSGHYRRGSSEEEIEERAREIVALKCGYRLNSIQFVKSYIVGISFGGDRQRAYYAKVNNSMQIPDWNQYEDITPFPLRCTDISSFLRDETPTSPPAVSFMLQWFLNNENK</sequence>
<evidence type="ECO:0000313" key="3">
    <source>
        <dbReference type="Proteomes" id="UP001196413"/>
    </source>
</evidence>
<reference evidence="2" key="1">
    <citation type="submission" date="2021-06" db="EMBL/GenBank/DDBJ databases">
        <title>Parelaphostrongylus tenuis whole genome reference sequence.</title>
        <authorList>
            <person name="Garwood T.J."/>
            <person name="Larsen P.A."/>
            <person name="Fountain-Jones N.M."/>
            <person name="Garbe J.R."/>
            <person name="Macchietto M.G."/>
            <person name="Kania S.A."/>
            <person name="Gerhold R.W."/>
            <person name="Richards J.E."/>
            <person name="Wolf T.M."/>
        </authorList>
    </citation>
    <scope>NUCLEOTIDE SEQUENCE</scope>
    <source>
        <strain evidence="2">MNPRO001-30</strain>
        <tissue evidence="2">Meninges</tissue>
    </source>
</reference>
<evidence type="ECO:0000313" key="2">
    <source>
        <dbReference type="EMBL" id="KAJ1368324.1"/>
    </source>
</evidence>
<dbReference type="EMBL" id="JAHQIW010006152">
    <property type="protein sequence ID" value="KAJ1368324.1"/>
    <property type="molecule type" value="Genomic_DNA"/>
</dbReference>
<keyword evidence="3" id="KW-1185">Reference proteome</keyword>
<dbReference type="GO" id="GO:0006753">
    <property type="term" value="P:nucleoside phosphate metabolic process"/>
    <property type="evidence" value="ECO:0007669"/>
    <property type="project" value="TreeGrafter"/>
</dbReference>